<reference evidence="1 2" key="1">
    <citation type="submission" date="2018-11" db="EMBL/GenBank/DDBJ databases">
        <title>Whole genome sequence of Streptomyces chrestomyceticus NBRC 13444(T).</title>
        <authorList>
            <person name="Komaki H."/>
            <person name="Tamura T."/>
        </authorList>
    </citation>
    <scope>NUCLEOTIDE SEQUENCE [LARGE SCALE GENOMIC DNA]</scope>
    <source>
        <strain evidence="1 2">NBRC 13444</strain>
    </source>
</reference>
<dbReference type="EMBL" id="BHZC01000001">
    <property type="protein sequence ID" value="GCD37981.1"/>
    <property type="molecule type" value="Genomic_DNA"/>
</dbReference>
<dbReference type="Proteomes" id="UP000287830">
    <property type="component" value="Unassembled WGS sequence"/>
</dbReference>
<dbReference type="AlphaFoldDB" id="A0A7U9L001"/>
<name>A0A7U9L001_9ACTN</name>
<evidence type="ECO:0000313" key="2">
    <source>
        <dbReference type="Proteomes" id="UP000287830"/>
    </source>
</evidence>
<proteinExistence type="predicted"/>
<dbReference type="GeneID" id="95624562"/>
<comment type="caution">
    <text evidence="1">The sequence shown here is derived from an EMBL/GenBank/DDBJ whole genome shotgun (WGS) entry which is preliminary data.</text>
</comment>
<protein>
    <submittedName>
        <fullName evidence="1">Uncharacterized protein</fullName>
    </submittedName>
</protein>
<accession>A0A7U9L001</accession>
<evidence type="ECO:0000313" key="1">
    <source>
        <dbReference type="EMBL" id="GCD37981.1"/>
    </source>
</evidence>
<dbReference type="RefSeq" id="WP_125047294.1">
    <property type="nucleotide sequence ID" value="NZ_BHZC01000001.1"/>
</dbReference>
<gene>
    <name evidence="1" type="ORF">OEIGOIKO_05791</name>
</gene>
<organism evidence="1 2">
    <name type="scientific">Streptomyces chrestomyceticus JCM 4735</name>
    <dbReference type="NCBI Taxonomy" id="1306181"/>
    <lineage>
        <taxon>Bacteria</taxon>
        <taxon>Bacillati</taxon>
        <taxon>Actinomycetota</taxon>
        <taxon>Actinomycetes</taxon>
        <taxon>Kitasatosporales</taxon>
        <taxon>Streptomycetaceae</taxon>
        <taxon>Streptomyces</taxon>
    </lineage>
</organism>
<sequence length="134" mass="14123">MSDSRAPRPEPVPTADRVAGLLLRLLAVGMRLQPDAGPCSDVTVTIAQGSGPDAGRVAGLFEIPEELALRIIGVLDAELSLLSADEHNLRLGLYDDGETMPVTGLGRDALERRRTGSGDTRRPALRIVNGAVTS</sequence>